<dbReference type="EMBL" id="JAYMRU010000005">
    <property type="protein sequence ID" value="MEM5400345.1"/>
    <property type="molecule type" value="Genomic_DNA"/>
</dbReference>
<protein>
    <submittedName>
        <fullName evidence="1">Uncharacterized protein</fullName>
    </submittedName>
</protein>
<sequence length="81" mass="8241">MALESMGASPGIVEAMVVGSLGQAMRAASFPVPGAFGVQEGGFLLLGKAYGFPQSSPLRSRCSSGYPTLCWAFCGSFSGIS</sequence>
<gene>
    <name evidence="1" type="ORF">VSR83_09640</name>
</gene>
<accession>A0ACC6RF90</accession>
<comment type="caution">
    <text evidence="1">The sequence shown here is derived from an EMBL/GenBank/DDBJ whole genome shotgun (WGS) entry which is preliminary data.</text>
</comment>
<keyword evidence="2" id="KW-1185">Reference proteome</keyword>
<evidence type="ECO:0000313" key="2">
    <source>
        <dbReference type="Proteomes" id="UP001392318"/>
    </source>
</evidence>
<evidence type="ECO:0000313" key="1">
    <source>
        <dbReference type="EMBL" id="MEM5400345.1"/>
    </source>
</evidence>
<name>A0ACC6RF90_9BURK</name>
<organism evidence="1 2">
    <name type="scientific">Paraburkholderia unamae</name>
    <dbReference type="NCBI Taxonomy" id="219649"/>
    <lineage>
        <taxon>Bacteria</taxon>
        <taxon>Pseudomonadati</taxon>
        <taxon>Pseudomonadota</taxon>
        <taxon>Betaproteobacteria</taxon>
        <taxon>Burkholderiales</taxon>
        <taxon>Burkholderiaceae</taxon>
        <taxon>Paraburkholderia</taxon>
    </lineage>
</organism>
<reference evidence="1" key="1">
    <citation type="submission" date="2024-01" db="EMBL/GenBank/DDBJ databases">
        <title>The diversity of rhizobia nodulating Mimosa spp. in eleven states of Brazil covering several biomes is determined by host plant, location, and edaphic factors.</title>
        <authorList>
            <person name="Rouws L."/>
            <person name="Barauna A."/>
            <person name="Beukes C."/>
            <person name="De Faria S.M."/>
            <person name="Gross E."/>
            <person name="Dos Reis Junior F.B."/>
            <person name="Simon M."/>
            <person name="Maluk M."/>
            <person name="Odee D.W."/>
            <person name="Kenicer G."/>
            <person name="Young J.P.W."/>
            <person name="Reis V.M."/>
            <person name="Zilli J."/>
            <person name="James E.K."/>
        </authorList>
    </citation>
    <scope>NUCLEOTIDE SEQUENCE</scope>
    <source>
        <strain evidence="1">JPY452</strain>
    </source>
</reference>
<dbReference type="Proteomes" id="UP001392318">
    <property type="component" value="Unassembled WGS sequence"/>
</dbReference>
<proteinExistence type="predicted"/>